<dbReference type="PANTHER" id="PTHR24173:SF74">
    <property type="entry name" value="ANKYRIN REPEAT DOMAIN-CONTAINING PROTEIN 16"/>
    <property type="match status" value="1"/>
</dbReference>
<evidence type="ECO:0000256" key="1">
    <source>
        <dbReference type="ARBA" id="ARBA00022737"/>
    </source>
</evidence>
<evidence type="ECO:0000256" key="4">
    <source>
        <dbReference type="SAM" id="MobiDB-lite"/>
    </source>
</evidence>
<feature type="compositionally biased region" description="Basic residues" evidence="4">
    <location>
        <begin position="419"/>
        <end position="428"/>
    </location>
</feature>
<keyword evidence="2 3" id="KW-0040">ANK repeat</keyword>
<feature type="compositionally biased region" description="Basic and acidic residues" evidence="4">
    <location>
        <begin position="888"/>
        <end position="901"/>
    </location>
</feature>
<dbReference type="OrthoDB" id="194358at2759"/>
<feature type="compositionally biased region" description="Polar residues" evidence="4">
    <location>
        <begin position="1048"/>
        <end position="1066"/>
    </location>
</feature>
<feature type="compositionally biased region" description="Polar residues" evidence="4">
    <location>
        <begin position="1178"/>
        <end position="1187"/>
    </location>
</feature>
<sequence length="1266" mass="134771">MPRSSVPRILNYDLHGAAAAGNIGLVTYAITHGQPINAVLGGLLPIHAAASGGSVEVVQLLIDNGADVNIPRLPSSTGPPINIGGPGQMVGPGGVIGDSHQCTTAGEKLHKGRLGSAGLQAPPSSASTTRPGSSNGGSSLPVGLRGSTPLHFAAALGHLEVARILLENGANPLARDIEKATPEMVARSAGRQRVADFIRDWRIDHEGAPRRSIETPQQPPSSSGLKPEMEFGFRGGNISTASLPLTGSAAQSTASLGRYANQPGRRPSLPSIHESPPSTSYPRPPSGKKQQSFPSDRPATASSAHEKESRLPFTVRRPKSANSREGKSSMPNDDATSQISHHSGKESHGAASRLNKLFRRPNLRPATASGALSIAPSPSSPSPPTLTRTRSPSASGVTDKDRGGGLFHGHHLPPLSKRDHGRHLHPHTISRDAISGPIMNGQQPSTSMAEYARPDLADGAPSTTDDQTLSRSPDDLDEVSRVLNRTPAELQYMQTRGALPDRAKHSAPAGQTTFGLGRKSSGSGLRHYPSHSALPNKPSPVLTPNSGIVPRHRAKLGPGDGLAMTAVHQESRDDIDRARTDTPLSFGSDQASPAPRSARPVPSFTSLNRTQQAPDSRDERGSISSHESSNLTGTNSSADALRSPEGGEELASDYISRPLRSATVSTNHSPAPSPISLGPGGTSPSIASPGYAGIADYNINGSIPMSFIDPRQVSTRAQAAELVEAHARVIQTEYEQRQKAKRLASNSSHKNTASPLGNTRSRSATTDTKGTGPSESDGDDMLEEEDRSALRERLAALGESLHMERVLARNEQLAKRFHRESAADDGSTEGGDHEPIDRMVPSSMGPSTNMRAEMLEGYLRKGEASDTEKVKRPVTPKRDVFGRPVTPKQREGRPTTPKEARPTTPRSVTPQSSTRLDAPRENRVLPPPSKAQTPRSNTHLTLQQTRVISKSDLGLNSHINKDDLQGRERAWTTTDVRPRIGPQVVSRPSTAGAKPADSQRPGGLTIDIVQTMPTPTDGRTPLEDTSPIVPPSPDGRRPDSIQSRRRMNSNQLRIDSKVAQEQSHLNESSEEAGRPRSASRPRKPSTPTGSGSRSEHSVLITRVTPPVAPPVIALVPPRDPYNSFLSVGSDHEGSESPVSPSAPPEPVPALPSIPSAVDLHNMLQMQRVKDEARMIPDTQHSPIQLTPSDIGPGGSYRNSPPASAAERRLGLSGSGRSEFGYESVRSFNQEKGGDNSRALQQVDTRESDYPKPTKSKFGGLFSRKKR</sequence>
<feature type="compositionally biased region" description="Low complexity" evidence="4">
    <location>
        <begin position="515"/>
        <end position="526"/>
    </location>
</feature>
<keyword evidence="6" id="KW-1185">Reference proteome</keyword>
<feature type="compositionally biased region" description="Low complexity" evidence="4">
    <location>
        <begin position="1100"/>
        <end position="1116"/>
    </location>
</feature>
<feature type="region of interest" description="Disordered" evidence="4">
    <location>
        <begin position="205"/>
        <end position="246"/>
    </location>
</feature>
<feature type="compositionally biased region" description="Low complexity" evidence="4">
    <location>
        <begin position="368"/>
        <end position="377"/>
    </location>
</feature>
<evidence type="ECO:0000313" key="5">
    <source>
        <dbReference type="EMBL" id="CCA70952.1"/>
    </source>
</evidence>
<dbReference type="STRING" id="1109443.G4THZ9"/>
<feature type="compositionally biased region" description="Acidic residues" evidence="4">
    <location>
        <begin position="776"/>
        <end position="786"/>
    </location>
</feature>
<feature type="compositionally biased region" description="Polar residues" evidence="4">
    <location>
        <begin position="214"/>
        <end position="224"/>
    </location>
</feature>
<comment type="caution">
    <text evidence="5">The sequence shown here is derived from an EMBL/GenBank/DDBJ whole genome shotgun (WGS) entry which is preliminary data.</text>
</comment>
<feature type="compositionally biased region" description="Polar residues" evidence="4">
    <location>
        <begin position="904"/>
        <end position="915"/>
    </location>
</feature>
<protein>
    <recommendedName>
        <fullName evidence="7">Ankyrin</fullName>
    </recommendedName>
</protein>
<evidence type="ECO:0008006" key="7">
    <source>
        <dbReference type="Google" id="ProtNLM"/>
    </source>
</evidence>
<dbReference type="SMART" id="SM00248">
    <property type="entry name" value="ANK"/>
    <property type="match status" value="3"/>
</dbReference>
<reference evidence="5 6" key="1">
    <citation type="journal article" date="2011" name="PLoS Pathog.">
        <title>Endophytic Life Strategies Decoded by Genome and Transcriptome Analyses of the Mutualistic Root Symbiont Piriformospora indica.</title>
        <authorList>
            <person name="Zuccaro A."/>
            <person name="Lahrmann U."/>
            <person name="Guldener U."/>
            <person name="Langen G."/>
            <person name="Pfiffi S."/>
            <person name="Biedenkopf D."/>
            <person name="Wong P."/>
            <person name="Samans B."/>
            <person name="Grimm C."/>
            <person name="Basiewicz M."/>
            <person name="Murat C."/>
            <person name="Martin F."/>
            <person name="Kogel K.H."/>
        </authorList>
    </citation>
    <scope>NUCLEOTIDE SEQUENCE [LARGE SCALE GENOMIC DNA]</scope>
    <source>
        <strain evidence="5 6">DSM 11827</strain>
    </source>
</reference>
<feature type="region of interest" description="Disordered" evidence="4">
    <location>
        <begin position="497"/>
        <end position="561"/>
    </location>
</feature>
<feature type="region of interest" description="Disordered" evidence="4">
    <location>
        <begin position="258"/>
        <end position="351"/>
    </location>
</feature>
<dbReference type="PROSITE" id="PS50297">
    <property type="entry name" value="ANK_REP_REGION"/>
    <property type="match status" value="2"/>
</dbReference>
<proteinExistence type="predicted"/>
<feature type="compositionally biased region" description="Polar residues" evidence="4">
    <location>
        <begin position="930"/>
        <end position="943"/>
    </location>
</feature>
<dbReference type="HOGENOM" id="CLU_264363_0_0_1"/>
<dbReference type="InterPro" id="IPR036770">
    <property type="entry name" value="Ankyrin_rpt-contain_sf"/>
</dbReference>
<dbReference type="AlphaFoldDB" id="G4THZ9"/>
<feature type="compositionally biased region" description="Polar residues" evidence="4">
    <location>
        <begin position="237"/>
        <end position="246"/>
    </location>
</feature>
<feature type="compositionally biased region" description="Polar residues" evidence="4">
    <location>
        <begin position="461"/>
        <end position="471"/>
    </location>
</feature>
<dbReference type="PANTHER" id="PTHR24173">
    <property type="entry name" value="ANKYRIN REPEAT CONTAINING"/>
    <property type="match status" value="1"/>
</dbReference>
<evidence type="ECO:0000313" key="6">
    <source>
        <dbReference type="Proteomes" id="UP000007148"/>
    </source>
</evidence>
<name>G4THZ9_SERID</name>
<feature type="region of interest" description="Disordered" evidence="4">
    <location>
        <begin position="114"/>
        <end position="142"/>
    </location>
</feature>
<dbReference type="SUPFAM" id="SSF48403">
    <property type="entry name" value="Ankyrin repeat"/>
    <property type="match status" value="1"/>
</dbReference>
<dbReference type="eggNOG" id="KOG4177">
    <property type="taxonomic scope" value="Eukaryota"/>
</dbReference>
<accession>G4THZ9</accession>
<feature type="region of interest" description="Disordered" evidence="4">
    <location>
        <begin position="734"/>
        <end position="788"/>
    </location>
</feature>
<dbReference type="Pfam" id="PF13637">
    <property type="entry name" value="Ank_4"/>
    <property type="match status" value="1"/>
</dbReference>
<dbReference type="InterPro" id="IPR002110">
    <property type="entry name" value="Ankyrin_rpt"/>
</dbReference>
<dbReference type="Proteomes" id="UP000007148">
    <property type="component" value="Unassembled WGS sequence"/>
</dbReference>
<feature type="region of interest" description="Disordered" evidence="4">
    <location>
        <begin position="817"/>
        <end position="943"/>
    </location>
</feature>
<feature type="compositionally biased region" description="Polar residues" evidence="4">
    <location>
        <begin position="122"/>
        <end position="138"/>
    </location>
</feature>
<evidence type="ECO:0000256" key="2">
    <source>
        <dbReference type="ARBA" id="ARBA00023043"/>
    </source>
</evidence>
<dbReference type="Gene3D" id="1.25.40.20">
    <property type="entry name" value="Ankyrin repeat-containing domain"/>
    <property type="match status" value="2"/>
</dbReference>
<feature type="compositionally biased region" description="Polar residues" evidence="4">
    <location>
        <begin position="604"/>
        <end position="614"/>
    </location>
</feature>
<feature type="compositionally biased region" description="Low complexity" evidence="4">
    <location>
        <begin position="591"/>
        <end position="603"/>
    </location>
</feature>
<feature type="repeat" description="ANK" evidence="3">
    <location>
        <begin position="41"/>
        <end position="73"/>
    </location>
</feature>
<dbReference type="EMBL" id="CAFZ01000100">
    <property type="protein sequence ID" value="CCA70952.1"/>
    <property type="molecule type" value="Genomic_DNA"/>
</dbReference>
<feature type="compositionally biased region" description="Polar residues" evidence="4">
    <location>
        <begin position="622"/>
        <end position="638"/>
    </location>
</feature>
<gene>
    <name evidence="5" type="ORF">PIIN_04888</name>
</gene>
<dbReference type="InParanoid" id="G4THZ9"/>
<feature type="compositionally biased region" description="Low complexity" evidence="4">
    <location>
        <begin position="385"/>
        <end position="395"/>
    </location>
</feature>
<organism evidence="5 6">
    <name type="scientific">Serendipita indica (strain DSM 11827)</name>
    <name type="common">Root endophyte fungus</name>
    <name type="synonym">Piriformospora indica</name>
    <dbReference type="NCBI Taxonomy" id="1109443"/>
    <lineage>
        <taxon>Eukaryota</taxon>
        <taxon>Fungi</taxon>
        <taxon>Dikarya</taxon>
        <taxon>Basidiomycota</taxon>
        <taxon>Agaricomycotina</taxon>
        <taxon>Agaricomycetes</taxon>
        <taxon>Sebacinales</taxon>
        <taxon>Serendipitaceae</taxon>
        <taxon>Serendipita</taxon>
    </lineage>
</organism>
<dbReference type="Pfam" id="PF00023">
    <property type="entry name" value="Ank"/>
    <property type="match status" value="1"/>
</dbReference>
<keyword evidence="1" id="KW-0677">Repeat</keyword>
<feature type="repeat" description="ANK" evidence="3">
    <location>
        <begin position="145"/>
        <end position="177"/>
    </location>
</feature>
<dbReference type="PROSITE" id="PS50088">
    <property type="entry name" value="ANK_REPEAT"/>
    <property type="match status" value="2"/>
</dbReference>
<feature type="region of interest" description="Disordered" evidence="4">
    <location>
        <begin position="663"/>
        <end position="682"/>
    </location>
</feature>
<feature type="region of interest" description="Disordered" evidence="4">
    <location>
        <begin position="959"/>
        <end position="1266"/>
    </location>
</feature>
<feature type="compositionally biased region" description="Polar residues" evidence="4">
    <location>
        <begin position="329"/>
        <end position="341"/>
    </location>
</feature>
<feature type="region of interest" description="Disordered" evidence="4">
    <location>
        <begin position="366"/>
        <end position="476"/>
    </location>
</feature>
<evidence type="ECO:0000256" key="3">
    <source>
        <dbReference type="PROSITE-ProRule" id="PRU00023"/>
    </source>
</evidence>
<feature type="compositionally biased region" description="Polar residues" evidence="4">
    <location>
        <begin position="744"/>
        <end position="774"/>
    </location>
</feature>
<feature type="region of interest" description="Disordered" evidence="4">
    <location>
        <begin position="578"/>
        <end position="650"/>
    </location>
</feature>
<feature type="compositionally biased region" description="Basic and acidic residues" evidence="4">
    <location>
        <begin position="959"/>
        <end position="970"/>
    </location>
</feature>
<feature type="compositionally biased region" description="Pro residues" evidence="4">
    <location>
        <begin position="1140"/>
        <end position="1151"/>
    </location>
</feature>
<dbReference type="OMA" id="DWRIDHE"/>
<feature type="compositionally biased region" description="Basic and acidic residues" evidence="4">
    <location>
        <begin position="858"/>
        <end position="881"/>
    </location>
</feature>